<keyword evidence="1" id="KW-0472">Membrane</keyword>
<keyword evidence="1" id="KW-1133">Transmembrane helix</keyword>
<name>A0A7U4DKM9_GEOS0</name>
<dbReference type="AlphaFoldDB" id="A0A7U4DKM9"/>
<protein>
    <submittedName>
        <fullName evidence="2">Uncharacterized protein</fullName>
    </submittedName>
</protein>
<reference evidence="2" key="1">
    <citation type="submission" date="2010-10" db="EMBL/GenBank/DDBJ databases">
        <title>Complete sequence of chromosome of Geobacillus sp. Y4.1MC1.</title>
        <authorList>
            <consortium name="US DOE Joint Genome Institute"/>
            <person name="Lucas S."/>
            <person name="Copeland A."/>
            <person name="Lapidus A."/>
            <person name="Cheng J.-F."/>
            <person name="Bruce D."/>
            <person name="Goodwin L."/>
            <person name="Pitluck S."/>
            <person name="Chertkov O."/>
            <person name="Zhang X."/>
            <person name="Detter J.C."/>
            <person name="Han C."/>
            <person name="Tapia R."/>
            <person name="Land M."/>
            <person name="Hauser L."/>
            <person name="Jeffries C."/>
            <person name="Kyrpides N."/>
            <person name="Ivanova N."/>
            <person name="Ovchinnikova G."/>
            <person name="Brumm P."/>
            <person name="Mead D."/>
            <person name="Woyke T."/>
        </authorList>
    </citation>
    <scope>NUCLEOTIDE SEQUENCE [LARGE SCALE GENOMIC DNA]</scope>
    <source>
        <strain evidence="2">Y4.1MC1</strain>
    </source>
</reference>
<proteinExistence type="predicted"/>
<evidence type="ECO:0000256" key="1">
    <source>
        <dbReference type="SAM" id="Phobius"/>
    </source>
</evidence>
<sequence>MFLTLIAYDGITKKIAPVLLRGTIARNRRQTKGGGAMHMFHWLAALFFSGTAVSLLSYQAFEIAQAFIDFLVDRHS</sequence>
<feature type="transmembrane region" description="Helical" evidence="1">
    <location>
        <begin position="39"/>
        <end position="58"/>
    </location>
</feature>
<dbReference type="EMBL" id="CP002293">
    <property type="protein sequence ID" value="ADP74203.1"/>
    <property type="molecule type" value="Genomic_DNA"/>
</dbReference>
<evidence type="ECO:0000313" key="2">
    <source>
        <dbReference type="EMBL" id="ADP74203.1"/>
    </source>
</evidence>
<accession>A0A7U4DKM9</accession>
<gene>
    <name evidence="2" type="ORF">GY4MC1_1402</name>
</gene>
<keyword evidence="1" id="KW-0812">Transmembrane</keyword>
<dbReference type="KEGG" id="gmc:GY4MC1_1402"/>
<organism evidence="2">
    <name type="scientific">Geobacillus sp. (strain Y4.1MC1)</name>
    <dbReference type="NCBI Taxonomy" id="581103"/>
    <lineage>
        <taxon>Bacteria</taxon>
        <taxon>Bacillati</taxon>
        <taxon>Bacillota</taxon>
        <taxon>Bacilli</taxon>
        <taxon>Bacillales</taxon>
        <taxon>Anoxybacillaceae</taxon>
        <taxon>Geobacillus</taxon>
    </lineage>
</organism>